<dbReference type="EMBL" id="JAJVCN010000004">
    <property type="protein sequence ID" value="MCE7010219.1"/>
    <property type="molecule type" value="Genomic_DNA"/>
</dbReference>
<organism evidence="2 3">
    <name type="scientific">Kibdelosporangium philippinense</name>
    <dbReference type="NCBI Taxonomy" id="211113"/>
    <lineage>
        <taxon>Bacteria</taxon>
        <taxon>Bacillati</taxon>
        <taxon>Actinomycetota</taxon>
        <taxon>Actinomycetes</taxon>
        <taxon>Pseudonocardiales</taxon>
        <taxon>Pseudonocardiaceae</taxon>
        <taxon>Kibdelosporangium</taxon>
    </lineage>
</organism>
<feature type="transmembrane region" description="Helical" evidence="1">
    <location>
        <begin position="30"/>
        <end position="48"/>
    </location>
</feature>
<keyword evidence="1" id="KW-1133">Transmembrane helix</keyword>
<name>A0ABS8ZR40_9PSEU</name>
<evidence type="ECO:0000313" key="2">
    <source>
        <dbReference type="EMBL" id="MCE7010219.1"/>
    </source>
</evidence>
<feature type="transmembrane region" description="Helical" evidence="1">
    <location>
        <begin position="231"/>
        <end position="250"/>
    </location>
</feature>
<reference evidence="2 3" key="1">
    <citation type="submission" date="2021-12" db="EMBL/GenBank/DDBJ databases">
        <title>Genome sequence of Kibdelosporangium philippinense ATCC 49844.</title>
        <authorList>
            <person name="Fedorov E.A."/>
            <person name="Omeragic M."/>
            <person name="Shalygina K.F."/>
            <person name="Maclea K.S."/>
        </authorList>
    </citation>
    <scope>NUCLEOTIDE SEQUENCE [LARGE SCALE GENOMIC DNA]</scope>
    <source>
        <strain evidence="2 3">ATCC 49844</strain>
    </source>
</reference>
<feature type="transmembrane region" description="Helical" evidence="1">
    <location>
        <begin position="202"/>
        <end position="219"/>
    </location>
</feature>
<evidence type="ECO:0000313" key="3">
    <source>
        <dbReference type="Proteomes" id="UP001521150"/>
    </source>
</evidence>
<gene>
    <name evidence="2" type="ORF">LWC34_46565</name>
</gene>
<keyword evidence="1" id="KW-0812">Transmembrane</keyword>
<evidence type="ECO:0008006" key="4">
    <source>
        <dbReference type="Google" id="ProtNLM"/>
    </source>
</evidence>
<proteinExistence type="predicted"/>
<sequence>MKWVRRFGQVARSAVGVDDSTRRAMHGMRITLFVLSLVVLVTTVWSTAGLRSTVDEVRTRTAPGLLDVASAREALVTADQAAVDSFRSGTAQQVGPGSEYQNALAVANQDLARAAQNGVAGGAGVQFLAGLLTVYSGWMGEADAYSRGSGDSLAGLVNLWYASRLLHNDDEGILKYLDELAASQSATMDQQLTTGWLDPLTALIWLVPALLLLAALIRAQVFLARRFRRRLSPWLVGATALLIALMLSSAPWAQPGGDTRAAAEALKNLVPDPQKPEVLAPGEAAALQWVSSRCVAECGDTVALQGTVAAATPQIDPAEAAAVTAGFSEAGDAGWLPVLIPVLGSAVVLFALLGFQRRISEYGYP</sequence>
<evidence type="ECO:0000256" key="1">
    <source>
        <dbReference type="SAM" id="Phobius"/>
    </source>
</evidence>
<accession>A0ABS8ZR40</accession>
<dbReference type="RefSeq" id="WP_233731731.1">
    <property type="nucleotide sequence ID" value="NZ_JAJVCN010000004.1"/>
</dbReference>
<keyword evidence="3" id="KW-1185">Reference proteome</keyword>
<dbReference type="Proteomes" id="UP001521150">
    <property type="component" value="Unassembled WGS sequence"/>
</dbReference>
<protein>
    <recommendedName>
        <fullName evidence="4">Integral membrane protein</fullName>
    </recommendedName>
</protein>
<comment type="caution">
    <text evidence="2">The sequence shown here is derived from an EMBL/GenBank/DDBJ whole genome shotgun (WGS) entry which is preliminary data.</text>
</comment>
<keyword evidence="1" id="KW-0472">Membrane</keyword>
<feature type="transmembrane region" description="Helical" evidence="1">
    <location>
        <begin position="335"/>
        <end position="355"/>
    </location>
</feature>